<evidence type="ECO:0000259" key="10">
    <source>
        <dbReference type="Pfam" id="PF12359"/>
    </source>
</evidence>
<dbReference type="Pfam" id="PF12340">
    <property type="entry name" value="DUF3638"/>
    <property type="match status" value="1"/>
</dbReference>
<name>A0A0C3FER3_PILCF</name>
<evidence type="ECO:0000256" key="8">
    <source>
        <dbReference type="SAM" id="MobiDB-lite"/>
    </source>
</evidence>
<evidence type="ECO:0000259" key="9">
    <source>
        <dbReference type="Pfam" id="PF12340"/>
    </source>
</evidence>
<proteinExistence type="predicted"/>
<evidence type="ECO:0000256" key="7">
    <source>
        <dbReference type="SAM" id="Coils"/>
    </source>
</evidence>
<dbReference type="InterPro" id="IPR022099">
    <property type="entry name" value="DUF3638"/>
</dbReference>
<evidence type="ECO:0000256" key="3">
    <source>
        <dbReference type="ARBA" id="ARBA00022670"/>
    </source>
</evidence>
<feature type="domain" description="DUF3645" evidence="10">
    <location>
        <begin position="2346"/>
        <end position="2378"/>
    </location>
</feature>
<dbReference type="EMBL" id="KN832992">
    <property type="protein sequence ID" value="KIM82965.1"/>
    <property type="molecule type" value="Genomic_DNA"/>
</dbReference>
<keyword evidence="13" id="KW-1185">Reference proteome</keyword>
<dbReference type="STRING" id="765440.A0A0C3FER3"/>
<reference evidence="12 13" key="1">
    <citation type="submission" date="2014-04" db="EMBL/GenBank/DDBJ databases">
        <authorList>
            <consortium name="DOE Joint Genome Institute"/>
            <person name="Kuo A."/>
            <person name="Tarkka M."/>
            <person name="Buscot F."/>
            <person name="Kohler A."/>
            <person name="Nagy L.G."/>
            <person name="Floudas D."/>
            <person name="Copeland A."/>
            <person name="Barry K.W."/>
            <person name="Cichocki N."/>
            <person name="Veneault-Fourrey C."/>
            <person name="LaButti K."/>
            <person name="Lindquist E.A."/>
            <person name="Lipzen A."/>
            <person name="Lundell T."/>
            <person name="Morin E."/>
            <person name="Murat C."/>
            <person name="Sun H."/>
            <person name="Tunlid A."/>
            <person name="Henrissat B."/>
            <person name="Grigoriev I.V."/>
            <person name="Hibbett D.S."/>
            <person name="Martin F."/>
            <person name="Nordberg H.P."/>
            <person name="Cantor M.N."/>
            <person name="Hua S.X."/>
        </authorList>
    </citation>
    <scope>NUCLEOTIDE SEQUENCE [LARGE SCALE GENOMIC DNA]</scope>
    <source>
        <strain evidence="12 13">F 1598</strain>
    </source>
</reference>
<dbReference type="Pfam" id="PF12359">
    <property type="entry name" value="DUF3645"/>
    <property type="match status" value="1"/>
</dbReference>
<keyword evidence="3" id="KW-0645">Protease</keyword>
<dbReference type="InterPro" id="IPR046541">
    <property type="entry name" value="DUF6606"/>
</dbReference>
<gene>
    <name evidence="12" type="ORF">PILCRDRAFT_819766</name>
</gene>
<evidence type="ECO:0000256" key="4">
    <source>
        <dbReference type="ARBA" id="ARBA00022786"/>
    </source>
</evidence>
<organism evidence="12 13">
    <name type="scientific">Piloderma croceum (strain F 1598)</name>
    <dbReference type="NCBI Taxonomy" id="765440"/>
    <lineage>
        <taxon>Eukaryota</taxon>
        <taxon>Fungi</taxon>
        <taxon>Dikarya</taxon>
        <taxon>Basidiomycota</taxon>
        <taxon>Agaricomycotina</taxon>
        <taxon>Agaricomycetes</taxon>
        <taxon>Agaricomycetidae</taxon>
        <taxon>Atheliales</taxon>
        <taxon>Atheliaceae</taxon>
        <taxon>Piloderma</taxon>
    </lineage>
</organism>
<dbReference type="Proteomes" id="UP000054166">
    <property type="component" value="Unassembled WGS sequence"/>
</dbReference>
<evidence type="ECO:0000259" key="11">
    <source>
        <dbReference type="Pfam" id="PF20255"/>
    </source>
</evidence>
<dbReference type="InterPro" id="IPR051346">
    <property type="entry name" value="OTU_Deubiquitinase"/>
</dbReference>
<dbReference type="InterPro" id="IPR022105">
    <property type="entry name" value="DUF3645"/>
</dbReference>
<dbReference type="PANTHER" id="PTHR13367">
    <property type="entry name" value="UBIQUITIN THIOESTERASE"/>
    <property type="match status" value="1"/>
</dbReference>
<dbReference type="InParanoid" id="A0A0C3FER3"/>
<feature type="domain" description="DUF3638" evidence="9">
    <location>
        <begin position="2003"/>
        <end position="2228"/>
    </location>
</feature>
<dbReference type="EC" id="3.4.19.12" evidence="2"/>
<evidence type="ECO:0000256" key="5">
    <source>
        <dbReference type="ARBA" id="ARBA00022801"/>
    </source>
</evidence>
<keyword evidence="7" id="KW-0175">Coiled coil</keyword>
<evidence type="ECO:0000313" key="13">
    <source>
        <dbReference type="Proteomes" id="UP000054166"/>
    </source>
</evidence>
<feature type="compositionally biased region" description="Basic and acidic residues" evidence="8">
    <location>
        <begin position="2818"/>
        <end position="2834"/>
    </location>
</feature>
<evidence type="ECO:0000313" key="12">
    <source>
        <dbReference type="EMBL" id="KIM82965.1"/>
    </source>
</evidence>
<keyword evidence="5" id="KW-0378">Hydrolase</keyword>
<comment type="catalytic activity">
    <reaction evidence="1">
        <text>Thiol-dependent hydrolysis of ester, thioester, amide, peptide and isopeptide bonds formed by the C-terminal Gly of ubiquitin (a 76-residue protein attached to proteins as an intracellular targeting signal).</text>
        <dbReference type="EC" id="3.4.19.12"/>
    </reaction>
</comment>
<keyword evidence="6" id="KW-0788">Thiol protease</keyword>
<keyword evidence="4" id="KW-0833">Ubl conjugation pathway</keyword>
<feature type="domain" description="DUF6606" evidence="11">
    <location>
        <begin position="12"/>
        <end position="274"/>
    </location>
</feature>
<dbReference type="InterPro" id="IPR027417">
    <property type="entry name" value="P-loop_NTPase"/>
</dbReference>
<dbReference type="SUPFAM" id="SSF52540">
    <property type="entry name" value="P-loop containing nucleoside triphosphate hydrolases"/>
    <property type="match status" value="1"/>
</dbReference>
<dbReference type="HOGENOM" id="CLU_000211_1_0_1"/>
<protein>
    <recommendedName>
        <fullName evidence="2">ubiquitinyl hydrolase 1</fullName>
        <ecNumber evidence="2">3.4.19.12</ecNumber>
    </recommendedName>
</protein>
<dbReference type="PANTHER" id="PTHR13367:SF34">
    <property type="match status" value="1"/>
</dbReference>
<dbReference type="OrthoDB" id="3182339at2759"/>
<accession>A0A0C3FER3</accession>
<sequence length="3087" mass="351579">MDDDLKNWYYVLNHVFFPPKLPQKDDFDMVKEHGLSVLVQEYAQAYKYRLPIQQQRRWESIIRMLKNLSISQDSPALSEEFINKSIGTMIPGDTLALLIHEQNAGLIMRKFTDKTIFESFEVSPLNATILGAKGKLICSYPGPAIAVPSETVDNPAFCKELASFLMQMDADRLDSAPTTTKAGSTVTEIRDTAHPRYITQLLTGILRGMGEVAEITRIRKRIGDDVLYNSAKKPWRRSPLWLVIRVALQTSLHEKHSGHTEYKSFMAFMMARMLRSVLGKGFSSDNLFFMSGKISRRLYKLGSAVPGFVLQEVQEVGQATEVLLQKRWTMVQNRQATSAHWAPDDLDIHGDTYLSLPNSESYILRILDGKAPQRSSDTFQPEHHSRYQNTRDFCAFESNDGLSKAFAADSLVALADFELAIHNHLDDWVADNLFVQSACITVASCITQYSESALKLYDSNPENQSIMILTVFHLWVALDRIAVAQCPLLQDYSPEVPLGLLEPLLLRRSSMFEQLASIEEYLRERHRRAFSGWSVFTDDVDKRTFAVRYVDASTKHQTLQSHIESAAREARQKKIQELQSKNAEYRDLVRRYEALAHTYSIDTRGRSHHKKKKCQRCLLETQAGGLQIAVHEWPLPQNPLEAKVAVFELKCPLTFGTWRTTTYQVLHDICATKSKGSANPPVKLENYCGFQPYPLDTQVPRITLASTTKSFLNSHYKNPRIPSDEASVCLHNGLQFRLFDKFQDSWVANPFTECSIVRYCTLQLPKGRYGSLQYTVNTTLHTSNQVLADQSECHQELNLHEYIAFSSLRSGSRLQWLNMAREIRARSLSFCREEVHILITQTAWQIGHLSSNDDWEWHAPLSDVGFGFVLLRELGDLILSVEANWLEVVSVRTVTALASRLLASQNDAGVTERVYALLRKARAITFRWMHQLAKKLRVTEDEDKVRELQQRICEVAATCRGTYDVDPDHVPFLLRSNEDVAILVECAIAVYDNTPSNLTDCPLDFKRLLDRDRRLSHSLELSLRLHIRKDRGGLDHAIGAIWTGYRPGSDWKTLQPPNNRWLIAMTATEAGQESQPVQLNLLEGRLLINGKPLGRLPQNIVTHPTYSRIFGQKILDVIPADIPGMDFATRSLVSNHQVFFTLRHDTQLVIRARHESKMLELIPHDQLVGDLPTLLVEKYTHWLDLSNGEIELRPIEDRWGSSTKNWRIHVSANGRSRMSKDSSLLLVDIHSPAFRMISARLKPLEYADHLITTCSLDDHSVSVELPRFRLSFFLNDRKDLECQNMPGMIVDPNQSTGTMFGLSSQLVLRTKNPVAAELPRSRRVIIPFGQVHFEPLGDHVGIVVDTHALSHVKYHEYKIDTDLGCLVGTVSLISKLYKIYLHSISSHCLPDPLTARTGTEEALHELHSASCRSFQKLGADEEDMLHNIGSLTPARTFYPPHLKVMQSVKWADLGTMAQHHGFYMVTQSILEHAKRLHVFHGQPGMSAVRRTYSSNFAYLSERAGRRSAVFYPADCAGTLPHTNADIVHSSRDLATVEAADEALVCNVSAMVNHWPTTLNISLELFKTLNRWGFLSGGNQELSLSYSRDWLQRDLPKTWISLYELCRGSSRVKNGFELVFSLSSMAYSIPENRAFIPTLMAFATIPQFRTLSPPPWPHYDLTQGFRPRREELLNTVRSFTISFESSPEANLPAQNGESKVCLGQRRFSAFEVRRESQVHEFVDSLIKQWPCKEPDPPQPPSTRPWLFETRMLMPTVKGLFTSWFSNQQLRDHIDRVQAILNGVHGSPLMNTVSLYQFTSCLEIAPLPPPRIVLDRLFERDAPHITLRPPNPLETPELRKTGPRPEIMGDLPALISHFQHHGNSFYRRYGNALDESRRHLVNDAIDVSPNYIPYSMEILTAHRDQCKVHVEEFLASLNDSLSPSNPSEMMMYISGLWPRITLRSLLGKLAFHSSATLTNHWQSLLISLAEGMLLYQSSQRLLWSALKENHDDFSKELKNQVCRSQDAKQCLDWLLIQVDNNFLARPIQIHVAQQMIDPDSGKNMVLQLNMGEGKSSVIVPMVAVALADGEKLVRVVVLKSLAGRMFQLLVERLSGLANRQVFYMPFSRSVKLEAEQAQLIRDLYNDCMRVGGILVVQPEHILSYKLMGIERLFSSTSSTDRKVADEILASQRWLEERSRDVLDESDEILHVRYQLIYTMGQQRSLEDHPDRWTTAQQVFSLVEKHTPKLQKRFPMGVEVQESRHGGFPPLRILHLDAGKALVSLIAKDVLDGALPNCPYGVFSRRVRRAALRMITEANISKGDAEMLTTYCEGSGSWKGLLLLRGLLAQGLLVYVLKERRWRVDYGLDPSRSLLAVPYRAKDIPALRAEFGHPDVAVVLTCLSYYYGGLSDDQLDLCFQLLYKLDNPTMEYEKWVYNEPSVPLVLHQLSGVNIRDPEQRKQQLFPLFRHNRVVIDFYLSQVVFPKEAKEFPKKLTTSGWDIAESKRHITTGFSGTNDNQYLLPTSITQRDPLQQLSTNAKVLSYLLQPENNHYICVQNEHGERLSAQSFLELLVKQTPEIRILLDVGAQMLEMRNVELAKHWLSLKPDVPAVIYFEDNDQICVLTRDGTVETFISSPFNQRLDKCLVYLDDVHTRGTDLKLPRDSRAAVTLGPKVTKDRLLQGCMRMRRLGHGQSVMFFAPLEVHRTIQEGKPSSDPSQVEVRDILRWTMLETCADIQHHVPHWAEQGVDHKGRESAWLEFVSSGNSSGTSVERLKSSWLQPEAQTLEKMYGLPLSTDRNSSGSRSQHAAFDIPELRKRCQMLGVNSFTNIRMEEEQEREVDHEAEKERQVERPPKAEPATHAVHKDVRQFVQTGLIRPLSSSQFLSVFSPLEKSFAAPPQHIWSPNLLATKDFSTTIQNSYHSVSDYLRPVHWIVSSFAQGRKVFVILSPYEVNELLPEIHKSKEVHLHIYSPKVTQSMRSFDDLKFFCIPPLPSSWVLPRTPISLQLNLWAGQLYLPDYQEYLQLCGFLGIYTKELQSVGDISIQLDGFIRPEHRENAPRSDCPFTESPVPFLKELIGLRRKGMGFTSTHVGKILYARPLTEEDFKD</sequence>
<feature type="coiled-coil region" evidence="7">
    <location>
        <begin position="568"/>
        <end position="595"/>
    </location>
</feature>
<evidence type="ECO:0000256" key="2">
    <source>
        <dbReference type="ARBA" id="ARBA00012759"/>
    </source>
</evidence>
<reference evidence="13" key="2">
    <citation type="submission" date="2015-01" db="EMBL/GenBank/DDBJ databases">
        <title>Evolutionary Origins and Diversification of the Mycorrhizal Mutualists.</title>
        <authorList>
            <consortium name="DOE Joint Genome Institute"/>
            <consortium name="Mycorrhizal Genomics Consortium"/>
            <person name="Kohler A."/>
            <person name="Kuo A."/>
            <person name="Nagy L.G."/>
            <person name="Floudas D."/>
            <person name="Copeland A."/>
            <person name="Barry K.W."/>
            <person name="Cichocki N."/>
            <person name="Veneault-Fourrey C."/>
            <person name="LaButti K."/>
            <person name="Lindquist E.A."/>
            <person name="Lipzen A."/>
            <person name="Lundell T."/>
            <person name="Morin E."/>
            <person name="Murat C."/>
            <person name="Riley R."/>
            <person name="Ohm R."/>
            <person name="Sun H."/>
            <person name="Tunlid A."/>
            <person name="Henrissat B."/>
            <person name="Grigoriev I.V."/>
            <person name="Hibbett D.S."/>
            <person name="Martin F."/>
        </authorList>
    </citation>
    <scope>NUCLEOTIDE SEQUENCE [LARGE SCALE GENOMIC DNA]</scope>
    <source>
        <strain evidence="13">F 1598</strain>
    </source>
</reference>
<dbReference type="GO" id="GO:0004843">
    <property type="term" value="F:cysteine-type deubiquitinase activity"/>
    <property type="evidence" value="ECO:0007669"/>
    <property type="project" value="UniProtKB-EC"/>
</dbReference>
<evidence type="ECO:0000256" key="6">
    <source>
        <dbReference type="ARBA" id="ARBA00022807"/>
    </source>
</evidence>
<feature type="region of interest" description="Disordered" evidence="8">
    <location>
        <begin position="2813"/>
        <end position="2840"/>
    </location>
</feature>
<dbReference type="GO" id="GO:0006508">
    <property type="term" value="P:proteolysis"/>
    <property type="evidence" value="ECO:0007669"/>
    <property type="project" value="UniProtKB-KW"/>
</dbReference>
<dbReference type="Pfam" id="PF20255">
    <property type="entry name" value="DUF6606"/>
    <property type="match status" value="1"/>
</dbReference>
<evidence type="ECO:0000256" key="1">
    <source>
        <dbReference type="ARBA" id="ARBA00000707"/>
    </source>
</evidence>